<evidence type="ECO:0000256" key="4">
    <source>
        <dbReference type="ARBA" id="ARBA00020902"/>
    </source>
</evidence>
<keyword evidence="9" id="KW-0443">Lipid metabolism</keyword>
<protein>
    <recommendedName>
        <fullName evidence="4 11">Lipid-A-disaccharide synthase</fullName>
        <ecNumber evidence="3 11">2.4.1.182</ecNumber>
    </recommendedName>
</protein>
<accession>A0A4S4A6L7</accession>
<evidence type="ECO:0000256" key="5">
    <source>
        <dbReference type="ARBA" id="ARBA00022516"/>
    </source>
</evidence>
<evidence type="ECO:0000256" key="11">
    <source>
        <dbReference type="NCBIfam" id="TIGR00215"/>
    </source>
</evidence>
<dbReference type="RefSeq" id="WP_190235028.1">
    <property type="nucleotide sequence ID" value="NZ_SSOA01000001.1"/>
</dbReference>
<dbReference type="EMBL" id="SSOA01000001">
    <property type="protein sequence ID" value="THF54175.1"/>
    <property type="molecule type" value="Genomic_DNA"/>
</dbReference>
<evidence type="ECO:0000256" key="1">
    <source>
        <dbReference type="ARBA" id="ARBA00002056"/>
    </source>
</evidence>
<organism evidence="12 13">
    <name type="scientific">Allorhizobium terrae</name>
    <dbReference type="NCBI Taxonomy" id="1848972"/>
    <lineage>
        <taxon>Bacteria</taxon>
        <taxon>Pseudomonadati</taxon>
        <taxon>Pseudomonadota</taxon>
        <taxon>Alphaproteobacteria</taxon>
        <taxon>Hyphomicrobiales</taxon>
        <taxon>Rhizobiaceae</taxon>
        <taxon>Rhizobium/Agrobacterium group</taxon>
        <taxon>Allorhizobium</taxon>
    </lineage>
</organism>
<comment type="similarity">
    <text evidence="2">Belongs to the LpxB family.</text>
</comment>
<evidence type="ECO:0000313" key="12">
    <source>
        <dbReference type="EMBL" id="THF54175.1"/>
    </source>
</evidence>
<keyword evidence="6" id="KW-0441">Lipid A biosynthesis</keyword>
<dbReference type="Pfam" id="PF02684">
    <property type="entry name" value="LpxB"/>
    <property type="match status" value="1"/>
</dbReference>
<evidence type="ECO:0000256" key="3">
    <source>
        <dbReference type="ARBA" id="ARBA00012687"/>
    </source>
</evidence>
<gene>
    <name evidence="12" type="ORF">E6C51_03550</name>
</gene>
<evidence type="ECO:0000256" key="7">
    <source>
        <dbReference type="ARBA" id="ARBA00022676"/>
    </source>
</evidence>
<dbReference type="AlphaFoldDB" id="A0A4S4A6L7"/>
<keyword evidence="8 12" id="KW-0808">Transferase</keyword>
<keyword evidence="5" id="KW-0444">Lipid biosynthesis</keyword>
<dbReference type="SUPFAM" id="SSF53756">
    <property type="entry name" value="UDP-Glycosyltransferase/glycogen phosphorylase"/>
    <property type="match status" value="1"/>
</dbReference>
<proteinExistence type="inferred from homology"/>
<dbReference type="Proteomes" id="UP000310754">
    <property type="component" value="Unassembled WGS sequence"/>
</dbReference>
<dbReference type="GO" id="GO:0008915">
    <property type="term" value="F:lipid-A-disaccharide synthase activity"/>
    <property type="evidence" value="ECO:0007669"/>
    <property type="project" value="UniProtKB-UniRule"/>
</dbReference>
<reference evidence="12 13" key="1">
    <citation type="submission" date="2019-04" db="EMBL/GenBank/DDBJ databases">
        <title>Rhizobium terrae sp. nov., isolated from a paddy soil.</title>
        <authorList>
            <person name="Lin S.-Y."/>
            <person name="Hameed A."/>
            <person name="Huang H.-I."/>
            <person name="Young C.-C."/>
        </authorList>
    </citation>
    <scope>NUCLEOTIDE SEQUENCE [LARGE SCALE GENOMIC DNA]</scope>
    <source>
        <strain evidence="12 13">CC-HIH110</strain>
    </source>
</reference>
<sequence>MGAKRLKIAIIAGEVSGDLLGADLIAALKGQYSGEIELIGVGGPALEAQGLTSLFDFSELSVMGITQVLARLPRFISLIGKTAKALIAAKPDLLLIVDSPDFTHRVAKKIRAALPALPVVNYVCPSVWAWKEYRAQAMLGYVDAVLAVLPFEPAVMQRLGGPKTYFIGHRLASNPAVLACRAARAQRAASTLDAPKTIMLLPGSRGAEISGLTPVFGDAARIYVERNGPTRFLLPTLARREQMVRDAVKDWAIQPEILVGEDEKWQAFALADAAIAASGTVLLELALAGVPVVSTYKTDWLIKLLHKRIKIWTGALPSVIADYVVLPEYLNEQLRGASLARWMERLSGDTPEHHAMMQAFDLVWHKMQTETPAGEAGAKVVLDLLRERKIIADPHASADDHP</sequence>
<evidence type="ECO:0000256" key="6">
    <source>
        <dbReference type="ARBA" id="ARBA00022556"/>
    </source>
</evidence>
<comment type="function">
    <text evidence="1">Condensation of UDP-2,3-diacylglucosamine and 2,3-diacylglucosamine-1-phosphate to form lipid A disaccharide, a precursor of lipid A, a phosphorylated glycolipid that anchors the lipopolysaccharide to the outer membrane of the cell.</text>
</comment>
<evidence type="ECO:0000256" key="2">
    <source>
        <dbReference type="ARBA" id="ARBA00007868"/>
    </source>
</evidence>
<evidence type="ECO:0000313" key="13">
    <source>
        <dbReference type="Proteomes" id="UP000310754"/>
    </source>
</evidence>
<evidence type="ECO:0000256" key="8">
    <source>
        <dbReference type="ARBA" id="ARBA00022679"/>
    </source>
</evidence>
<dbReference type="GO" id="GO:0005543">
    <property type="term" value="F:phospholipid binding"/>
    <property type="evidence" value="ECO:0007669"/>
    <property type="project" value="TreeGrafter"/>
</dbReference>
<name>A0A4S4A6L7_9HYPH</name>
<comment type="caution">
    <text evidence="12">The sequence shown here is derived from an EMBL/GenBank/DDBJ whole genome shotgun (WGS) entry which is preliminary data.</text>
</comment>
<comment type="catalytic activity">
    <reaction evidence="10">
        <text>a lipid X + a UDP-2-N,3-O-bis[(3R)-3-hydroxyacyl]-alpha-D-glucosamine = a lipid A disaccharide + UDP + H(+)</text>
        <dbReference type="Rhea" id="RHEA:67828"/>
        <dbReference type="ChEBI" id="CHEBI:15378"/>
        <dbReference type="ChEBI" id="CHEBI:58223"/>
        <dbReference type="ChEBI" id="CHEBI:137748"/>
        <dbReference type="ChEBI" id="CHEBI:176338"/>
        <dbReference type="ChEBI" id="CHEBI:176343"/>
        <dbReference type="EC" id="2.4.1.182"/>
    </reaction>
</comment>
<keyword evidence="7 12" id="KW-0328">Glycosyltransferase</keyword>
<evidence type="ECO:0000256" key="10">
    <source>
        <dbReference type="ARBA" id="ARBA00048975"/>
    </source>
</evidence>
<dbReference type="GO" id="GO:0009245">
    <property type="term" value="P:lipid A biosynthetic process"/>
    <property type="evidence" value="ECO:0007669"/>
    <property type="project" value="UniProtKB-UniRule"/>
</dbReference>
<dbReference type="InterPro" id="IPR003835">
    <property type="entry name" value="Glyco_trans_19"/>
</dbReference>
<keyword evidence="13" id="KW-1185">Reference proteome</keyword>
<dbReference type="PANTHER" id="PTHR30372:SF4">
    <property type="entry name" value="LIPID-A-DISACCHARIDE SYNTHASE, MITOCHONDRIAL-RELATED"/>
    <property type="match status" value="1"/>
</dbReference>
<evidence type="ECO:0000256" key="9">
    <source>
        <dbReference type="ARBA" id="ARBA00023098"/>
    </source>
</evidence>
<dbReference type="PANTHER" id="PTHR30372">
    <property type="entry name" value="LIPID-A-DISACCHARIDE SYNTHASE"/>
    <property type="match status" value="1"/>
</dbReference>
<dbReference type="EC" id="2.4.1.182" evidence="3 11"/>
<dbReference type="GO" id="GO:0016020">
    <property type="term" value="C:membrane"/>
    <property type="evidence" value="ECO:0007669"/>
    <property type="project" value="GOC"/>
</dbReference>
<dbReference type="NCBIfam" id="TIGR00215">
    <property type="entry name" value="lpxB"/>
    <property type="match status" value="1"/>
</dbReference>